<sequence length="278" mass="29385">MSLSLRLPFCIITIYTSELATRLVGGLLGTSQQTSSSGGNQTSLLTWNGVSGDGGGLTNMLVVTTTVRVINWVHGHTSSSWPRVSLDLVLVESSTSLQQWLVNSTTTSDNTNDTSGVRRDDLLSTRWQLDSGLALVRVVSDDDDVVTGGSTQSTSVTNLLLNVGDDGTLGARAQWQHITDVQRGLGTTVHELTGVDTFVGDEGLLSHLVSVWVSERHLSQRSTSTGIVDDLLHDTTDVTMTLGVVQGSQLGSALSQSGVSSENGASTLSLVTNNSTHF</sequence>
<reference evidence="2" key="1">
    <citation type="submission" date="2019-03" db="EMBL/GenBank/DDBJ databases">
        <title>Snf2 controls pulcherriminic acid biosynthesis and connects pigmentation and antifungal activity of the yeast Metschnikowia pulcherrima.</title>
        <authorList>
            <person name="Gore-Lloyd D."/>
            <person name="Sumann I."/>
            <person name="Brachmann A.O."/>
            <person name="Schneeberger K."/>
            <person name="Ortiz-Merino R.A."/>
            <person name="Moreno-Beltran M."/>
            <person name="Schlaefli M."/>
            <person name="Kirner P."/>
            <person name="Santos Kron A."/>
            <person name="Wolfe K.H."/>
            <person name="Piel J."/>
            <person name="Ahrens C.H."/>
            <person name="Henk D."/>
            <person name="Freimoser F.M."/>
        </authorList>
    </citation>
    <scope>NUCLEOTIDE SEQUENCE [LARGE SCALE GENOMIC DNA]</scope>
    <source>
        <strain evidence="2">APC 1.2</strain>
    </source>
</reference>
<organism evidence="1 2">
    <name type="scientific">Metschnikowia aff. pulcherrima</name>
    <dbReference type="NCBI Taxonomy" id="2163413"/>
    <lineage>
        <taxon>Eukaryota</taxon>
        <taxon>Fungi</taxon>
        <taxon>Dikarya</taxon>
        <taxon>Ascomycota</taxon>
        <taxon>Saccharomycotina</taxon>
        <taxon>Pichiomycetes</taxon>
        <taxon>Metschnikowiaceae</taxon>
        <taxon>Metschnikowia</taxon>
    </lineage>
</organism>
<gene>
    <name evidence="1" type="ORF">METSCH_D04680</name>
</gene>
<dbReference type="AlphaFoldDB" id="A0A4P6XPJ1"/>
<evidence type="ECO:0000313" key="1">
    <source>
        <dbReference type="EMBL" id="QBM89397.1"/>
    </source>
</evidence>
<keyword evidence="2" id="KW-1185">Reference proteome</keyword>
<evidence type="ECO:0000313" key="2">
    <source>
        <dbReference type="Proteomes" id="UP000292447"/>
    </source>
</evidence>
<dbReference type="EMBL" id="CP034459">
    <property type="protein sequence ID" value="QBM89397.1"/>
    <property type="molecule type" value="Genomic_DNA"/>
</dbReference>
<dbReference type="Proteomes" id="UP000292447">
    <property type="component" value="Chromosome IV"/>
</dbReference>
<accession>A0A4P6XPJ1</accession>
<proteinExistence type="predicted"/>
<protein>
    <submittedName>
        <fullName evidence="1">Uncharacterized protein</fullName>
    </submittedName>
</protein>
<name>A0A4P6XPJ1_9ASCO</name>